<accession>A0A0A9AWD9</accession>
<reference evidence="2" key="1">
    <citation type="submission" date="2014-09" db="EMBL/GenBank/DDBJ databases">
        <authorList>
            <person name="Magalhaes I.L.F."/>
            <person name="Oliveira U."/>
            <person name="Santos F.R."/>
            <person name="Vidigal T.H.D.A."/>
            <person name="Brescovit A.D."/>
            <person name="Santos A.J."/>
        </authorList>
    </citation>
    <scope>NUCLEOTIDE SEQUENCE</scope>
    <source>
        <tissue evidence="2">Shoot tissue taken approximately 20 cm above the soil surface</tissue>
    </source>
</reference>
<evidence type="ECO:0000256" key="1">
    <source>
        <dbReference type="SAM" id="Phobius"/>
    </source>
</evidence>
<dbReference type="AlphaFoldDB" id="A0A0A9AWD9"/>
<sequence length="83" mass="9805">MHRHVVTNFTTSSVYVYVHVHVLVTVVVLIIKKKVSYCTLNSLFNIHTKADCPSDFLFETCMYFIQKWWHQGKGEKKTKLISW</sequence>
<organism evidence="2">
    <name type="scientific">Arundo donax</name>
    <name type="common">Giant reed</name>
    <name type="synonym">Donax arundinaceus</name>
    <dbReference type="NCBI Taxonomy" id="35708"/>
    <lineage>
        <taxon>Eukaryota</taxon>
        <taxon>Viridiplantae</taxon>
        <taxon>Streptophyta</taxon>
        <taxon>Embryophyta</taxon>
        <taxon>Tracheophyta</taxon>
        <taxon>Spermatophyta</taxon>
        <taxon>Magnoliopsida</taxon>
        <taxon>Liliopsida</taxon>
        <taxon>Poales</taxon>
        <taxon>Poaceae</taxon>
        <taxon>PACMAD clade</taxon>
        <taxon>Arundinoideae</taxon>
        <taxon>Arundineae</taxon>
        <taxon>Arundo</taxon>
    </lineage>
</organism>
<keyword evidence="1" id="KW-0812">Transmembrane</keyword>
<keyword evidence="1" id="KW-0472">Membrane</keyword>
<evidence type="ECO:0000313" key="2">
    <source>
        <dbReference type="EMBL" id="JAD51417.1"/>
    </source>
</evidence>
<proteinExistence type="predicted"/>
<protein>
    <submittedName>
        <fullName evidence="2">Uncharacterized protein</fullName>
    </submittedName>
</protein>
<keyword evidence="1" id="KW-1133">Transmembrane helix</keyword>
<feature type="transmembrane region" description="Helical" evidence="1">
    <location>
        <begin position="12"/>
        <end position="31"/>
    </location>
</feature>
<reference evidence="2" key="2">
    <citation type="journal article" date="2015" name="Data Brief">
        <title>Shoot transcriptome of the giant reed, Arundo donax.</title>
        <authorList>
            <person name="Barrero R.A."/>
            <person name="Guerrero F.D."/>
            <person name="Moolhuijzen P."/>
            <person name="Goolsby J.A."/>
            <person name="Tidwell J."/>
            <person name="Bellgard S.E."/>
            <person name="Bellgard M.I."/>
        </authorList>
    </citation>
    <scope>NUCLEOTIDE SEQUENCE</scope>
    <source>
        <tissue evidence="2">Shoot tissue taken approximately 20 cm above the soil surface</tissue>
    </source>
</reference>
<dbReference type="EMBL" id="GBRH01246478">
    <property type="protein sequence ID" value="JAD51417.1"/>
    <property type="molecule type" value="Transcribed_RNA"/>
</dbReference>
<name>A0A0A9AWD9_ARUDO</name>